<accession>A0ABD5ZM10</accession>
<keyword evidence="2" id="KW-1185">Reference proteome</keyword>
<comment type="caution">
    <text evidence="1">The sequence shown here is derived from an EMBL/GenBank/DDBJ whole genome shotgun (WGS) entry which is preliminary data.</text>
</comment>
<protein>
    <submittedName>
        <fullName evidence="1">Uncharacterized protein</fullName>
    </submittedName>
</protein>
<dbReference type="AlphaFoldDB" id="A0ABD5ZM10"/>
<dbReference type="Proteomes" id="UP001596398">
    <property type="component" value="Unassembled WGS sequence"/>
</dbReference>
<dbReference type="RefSeq" id="WP_276235621.1">
    <property type="nucleotide sequence ID" value="NZ_CP119802.1"/>
</dbReference>
<name>A0ABD5ZM10_9EURY</name>
<reference evidence="1 2" key="1">
    <citation type="journal article" date="2019" name="Int. J. Syst. Evol. Microbiol.">
        <title>The Global Catalogue of Microorganisms (GCM) 10K type strain sequencing project: providing services to taxonomists for standard genome sequencing and annotation.</title>
        <authorList>
            <consortium name="The Broad Institute Genomics Platform"/>
            <consortium name="The Broad Institute Genome Sequencing Center for Infectious Disease"/>
            <person name="Wu L."/>
            <person name="Ma J."/>
        </authorList>
    </citation>
    <scope>NUCLEOTIDE SEQUENCE [LARGE SCALE GENOMIC DNA]</scope>
    <source>
        <strain evidence="1 2">DT85</strain>
    </source>
</reference>
<evidence type="ECO:0000313" key="1">
    <source>
        <dbReference type="EMBL" id="MFC7234614.1"/>
    </source>
</evidence>
<organism evidence="1 2">
    <name type="scientific">Halosegnis marinus</name>
    <dbReference type="NCBI Taxonomy" id="3034023"/>
    <lineage>
        <taxon>Archaea</taxon>
        <taxon>Methanobacteriati</taxon>
        <taxon>Methanobacteriota</taxon>
        <taxon>Stenosarchaea group</taxon>
        <taxon>Halobacteria</taxon>
        <taxon>Halobacteriales</taxon>
        <taxon>Natronomonadaceae</taxon>
        <taxon>Halosegnis</taxon>
    </lineage>
</organism>
<proteinExistence type="predicted"/>
<gene>
    <name evidence="1" type="ORF">ACFQJ4_04695</name>
</gene>
<dbReference type="EMBL" id="JBHTAP010000001">
    <property type="protein sequence ID" value="MFC7234614.1"/>
    <property type="molecule type" value="Genomic_DNA"/>
</dbReference>
<dbReference type="GeneID" id="79266282"/>
<evidence type="ECO:0000313" key="2">
    <source>
        <dbReference type="Proteomes" id="UP001596398"/>
    </source>
</evidence>
<sequence length="134" mass="14376">MRPITRNLVVGLLVVLGLLLALGAVPSLLQSGDPFYMEATVAEAPDGVTPVNGSELSERRYPYTFGAVDATGDGAGRSDAYYRGPFGFKGAFTHSPFDETAAYAEQYPDAVTDSGTYVRLENTTYRVAVVEVEE</sequence>